<organism evidence="1 2">
    <name type="scientific">Parnassius apollo</name>
    <name type="common">Apollo butterfly</name>
    <name type="synonym">Papilio apollo</name>
    <dbReference type="NCBI Taxonomy" id="110799"/>
    <lineage>
        <taxon>Eukaryota</taxon>
        <taxon>Metazoa</taxon>
        <taxon>Ecdysozoa</taxon>
        <taxon>Arthropoda</taxon>
        <taxon>Hexapoda</taxon>
        <taxon>Insecta</taxon>
        <taxon>Pterygota</taxon>
        <taxon>Neoptera</taxon>
        <taxon>Endopterygota</taxon>
        <taxon>Lepidoptera</taxon>
        <taxon>Glossata</taxon>
        <taxon>Ditrysia</taxon>
        <taxon>Papilionoidea</taxon>
        <taxon>Papilionidae</taxon>
        <taxon>Parnassiinae</taxon>
        <taxon>Parnassini</taxon>
        <taxon>Parnassius</taxon>
        <taxon>Parnassius</taxon>
    </lineage>
</organism>
<dbReference type="EMBL" id="CAJQZP010001492">
    <property type="protein sequence ID" value="CAG5051334.1"/>
    <property type="molecule type" value="Genomic_DNA"/>
</dbReference>
<dbReference type="OrthoDB" id="6136790at2759"/>
<protein>
    <submittedName>
        <fullName evidence="1">(apollo) hypothetical protein</fullName>
    </submittedName>
</protein>
<evidence type="ECO:0000313" key="1">
    <source>
        <dbReference type="EMBL" id="CAG5051334.1"/>
    </source>
</evidence>
<reference evidence="1" key="1">
    <citation type="submission" date="2021-04" db="EMBL/GenBank/DDBJ databases">
        <authorList>
            <person name="Tunstrom K."/>
        </authorList>
    </citation>
    <scope>NUCLEOTIDE SEQUENCE</scope>
</reference>
<keyword evidence="2" id="KW-1185">Reference proteome</keyword>
<evidence type="ECO:0000313" key="2">
    <source>
        <dbReference type="Proteomes" id="UP000691718"/>
    </source>
</evidence>
<name>A0A8S3Y8F4_PARAO</name>
<accession>A0A8S3Y8F4</accession>
<sequence>MGLACGENCKLKCSQKVTDFESNLLFKAFWSMGEIVRHLDLDFINKYCDKIPKHRVTTETASRREFTLRYYLPTKVDEIQNANEINETDLLATKPQVTKTQVCKTMFLNTFGRFRLLRSEKTVIARHCCPRQKKPPWAY</sequence>
<proteinExistence type="predicted"/>
<comment type="caution">
    <text evidence="1">The sequence shown here is derived from an EMBL/GenBank/DDBJ whole genome shotgun (WGS) entry which is preliminary data.</text>
</comment>
<gene>
    <name evidence="1" type="ORF">PAPOLLO_LOCUS25025</name>
</gene>
<dbReference type="Proteomes" id="UP000691718">
    <property type="component" value="Unassembled WGS sequence"/>
</dbReference>
<dbReference type="AlphaFoldDB" id="A0A8S3Y8F4"/>